<dbReference type="InterPro" id="IPR027417">
    <property type="entry name" value="P-loop_NTPase"/>
</dbReference>
<reference evidence="3 4" key="1">
    <citation type="submission" date="2023-09" db="EMBL/GenBank/DDBJ databases">
        <authorList>
            <person name="Rey-Velasco X."/>
        </authorList>
    </citation>
    <scope>NUCLEOTIDE SEQUENCE [LARGE SCALE GENOMIC DNA]</scope>
    <source>
        <strain evidence="3 4">P007</strain>
    </source>
</reference>
<dbReference type="RefSeq" id="WP_311386655.1">
    <property type="nucleotide sequence ID" value="NZ_JAVRHU010000001.1"/>
</dbReference>
<evidence type="ECO:0000259" key="2">
    <source>
        <dbReference type="Pfam" id="PF14134"/>
    </source>
</evidence>
<comment type="caution">
    <text evidence="3">The sequence shown here is derived from an EMBL/GenBank/DDBJ whole genome shotgun (WGS) entry which is preliminary data.</text>
</comment>
<evidence type="ECO:0000259" key="1">
    <source>
        <dbReference type="Pfam" id="PF13521"/>
    </source>
</evidence>
<dbReference type="Proteomes" id="UP001250662">
    <property type="component" value="Unassembled WGS sequence"/>
</dbReference>
<sequence>MEEKLKQEPTSLIKIVLFGPESTGKTTLAKQLADYYKTEWVPEYAREYLQEKWDREKKTCEPHDLLPIAEGQIKLENSISKKANKILFCDTDLLETKVYSEAYYIGKCDSLLEKYALENSYDLYLLTNIDTPWEADDLRDKPDEREKMFNYFKDTLEKYNKNFITLNGDKDVRLKTAVEHIEKLSKGMIDFTDKDLIQLQNKGITTEKVEDQIATFNEGIPFVDLEKAAVVGEGIMRCSEEEQKEFISFFENNKEELSLLKFVPASGAASRMFKAMFNFIDLYNPQQESLASYIDRTNDIDVKRFVDGMKQFPFYNLIMNRLSGDNISDGEQAFNFVKEMLTEQGLNYGFFPKGLLPFHEYESESATPFEEHLKEAALYAKTKEEANLHFTISEQHDAMFKKEEQANTPKISTRTKTNFKITYSNQKPSTDTLAVNMDNSPFRNSDGSILFRPGGHGALIENLNDQDADIIFIKNIDNVVVDANLSAVADSKKMLAGILLKLQSKTFEFASFLESEAITEAKEQEIISFLTEKLNVGFSMDYKQLSIDEKAIFLKAQLNRPIRVCGMVKNEGEPGGGPFFIKDKRGNISLQIIESAQIDMDNPSQVSILKNSTHFNPVDLVCAVRNHKGDKFDLLNFVDTKQGFITGKTKEGKELKALELPGLWNGAMAFWNTIFVEVPLVTFNPVKTVNDLLKPSHQG</sequence>
<keyword evidence="4" id="KW-1185">Reference proteome</keyword>
<evidence type="ECO:0000313" key="3">
    <source>
        <dbReference type="EMBL" id="MDT0620173.1"/>
    </source>
</evidence>
<dbReference type="Pfam" id="PF13521">
    <property type="entry name" value="AAA_28"/>
    <property type="match status" value="1"/>
</dbReference>
<protein>
    <submittedName>
        <fullName evidence="3">DUF4301 family protein</fullName>
    </submittedName>
</protein>
<dbReference type="SUPFAM" id="SSF52540">
    <property type="entry name" value="P-loop containing nucleoside triphosphate hydrolases"/>
    <property type="match status" value="1"/>
</dbReference>
<name>A0ABU3BE13_9FLAO</name>
<dbReference type="InterPro" id="IPR029044">
    <property type="entry name" value="Nucleotide-diphossugar_trans"/>
</dbReference>
<accession>A0ABU3BE13</accession>
<dbReference type="EMBL" id="JAVRHU010000001">
    <property type="protein sequence ID" value="MDT0620173.1"/>
    <property type="molecule type" value="Genomic_DNA"/>
</dbReference>
<feature type="domain" description="NadR/Ttd14 AAA" evidence="1">
    <location>
        <begin position="14"/>
        <end position="169"/>
    </location>
</feature>
<dbReference type="InterPro" id="IPR025393">
    <property type="entry name" value="DUF4301"/>
</dbReference>
<dbReference type="InterPro" id="IPR052735">
    <property type="entry name" value="NAD_biosynth-regulator"/>
</dbReference>
<organism evidence="3 4">
    <name type="scientific">Croceitalea vernalis</name>
    <dbReference type="NCBI Taxonomy" id="3075599"/>
    <lineage>
        <taxon>Bacteria</taxon>
        <taxon>Pseudomonadati</taxon>
        <taxon>Bacteroidota</taxon>
        <taxon>Flavobacteriia</taxon>
        <taxon>Flavobacteriales</taxon>
        <taxon>Flavobacteriaceae</taxon>
        <taxon>Croceitalea</taxon>
    </lineage>
</organism>
<dbReference type="PANTHER" id="PTHR37512">
    <property type="entry name" value="TRIFUNCTIONAL NAD BIOSYNTHESIS/REGULATOR PROTEIN NADR"/>
    <property type="match status" value="1"/>
</dbReference>
<evidence type="ECO:0000313" key="4">
    <source>
        <dbReference type="Proteomes" id="UP001250662"/>
    </source>
</evidence>
<proteinExistence type="predicted"/>
<dbReference type="SUPFAM" id="SSF53448">
    <property type="entry name" value="Nucleotide-diphospho-sugar transferases"/>
    <property type="match status" value="1"/>
</dbReference>
<dbReference type="Gene3D" id="3.40.50.300">
    <property type="entry name" value="P-loop containing nucleotide triphosphate hydrolases"/>
    <property type="match status" value="1"/>
</dbReference>
<dbReference type="Pfam" id="PF14134">
    <property type="entry name" value="DUF4301"/>
    <property type="match status" value="1"/>
</dbReference>
<dbReference type="InterPro" id="IPR038727">
    <property type="entry name" value="NadR/Ttd14_AAA_dom"/>
</dbReference>
<feature type="domain" description="DUF4301" evidence="2">
    <location>
        <begin position="193"/>
        <end position="698"/>
    </location>
</feature>
<gene>
    <name evidence="3" type="ORF">RM520_00975</name>
</gene>
<dbReference type="PANTHER" id="PTHR37512:SF1">
    <property type="entry name" value="NADR_TTD14 AAA DOMAIN-CONTAINING PROTEIN"/>
    <property type="match status" value="1"/>
</dbReference>